<feature type="chain" id="PRO_5032628179" description="Peptidylglycine monooxygenase" evidence="15">
    <location>
        <begin position="27"/>
        <end position="782"/>
    </location>
</feature>
<feature type="signal peptide" evidence="15">
    <location>
        <begin position="1"/>
        <end position="26"/>
    </location>
</feature>
<dbReference type="Pfam" id="PF01082">
    <property type="entry name" value="Cu2_monooxygen"/>
    <property type="match status" value="1"/>
</dbReference>
<dbReference type="Pfam" id="PF03712">
    <property type="entry name" value="Cu2_monoox_C"/>
    <property type="match status" value="1"/>
</dbReference>
<comment type="similarity">
    <text evidence="4">In the N-terminal section; belongs to the copper type II ascorbate-dependent monooxygenase family.</text>
</comment>
<evidence type="ECO:0000256" key="13">
    <source>
        <dbReference type="PIRSR" id="PIRSR600720-2"/>
    </source>
</evidence>
<dbReference type="InterPro" id="IPR000323">
    <property type="entry name" value="Cu2_ascorb_mOase_N"/>
</dbReference>
<dbReference type="AlphaFoldDB" id="A0A830H518"/>
<dbReference type="PANTHER" id="PTHR10680">
    <property type="entry name" value="PEPTIDYL-GLYCINE ALPHA-AMIDATING MONOOXYGENASE"/>
    <property type="match status" value="1"/>
</dbReference>
<evidence type="ECO:0000313" key="19">
    <source>
        <dbReference type="Proteomes" id="UP000660262"/>
    </source>
</evidence>
<evidence type="ECO:0000256" key="4">
    <source>
        <dbReference type="ARBA" id="ARBA00010263"/>
    </source>
</evidence>
<comment type="catalytic activity">
    <reaction evidence="12">
        <text>a [peptide]-C-terminal glycine + 2 L-ascorbate + O2 = a [peptide]-C-terminal (2S)-2-hydroxyglycine + 2 monodehydro-L-ascorbate radical + H2O</text>
        <dbReference type="Rhea" id="RHEA:21452"/>
        <dbReference type="Rhea" id="RHEA-COMP:13486"/>
        <dbReference type="Rhea" id="RHEA-COMP:15321"/>
        <dbReference type="ChEBI" id="CHEBI:15377"/>
        <dbReference type="ChEBI" id="CHEBI:15379"/>
        <dbReference type="ChEBI" id="CHEBI:38290"/>
        <dbReference type="ChEBI" id="CHEBI:59513"/>
        <dbReference type="ChEBI" id="CHEBI:137000"/>
        <dbReference type="ChEBI" id="CHEBI:142768"/>
        <dbReference type="EC" id="1.14.17.3"/>
    </reaction>
</comment>
<feature type="disulfide bond" evidence="14">
    <location>
        <begin position="70"/>
        <end position="115"/>
    </location>
</feature>
<dbReference type="InterPro" id="IPR011042">
    <property type="entry name" value="6-blade_b-propeller_TolB-like"/>
</dbReference>
<feature type="binding site" evidence="13">
    <location>
        <position position="174"/>
    </location>
    <ligand>
        <name>Cu(2+)</name>
        <dbReference type="ChEBI" id="CHEBI:29036"/>
        <label>1</label>
        <note>catalytic</note>
    </ligand>
</feature>
<keyword evidence="13" id="KW-0186">Copper</keyword>
<evidence type="ECO:0000256" key="11">
    <source>
        <dbReference type="ARBA" id="ARBA00023268"/>
    </source>
</evidence>
<keyword evidence="10" id="KW-0456">Lyase</keyword>
<dbReference type="Gene3D" id="2.60.120.230">
    <property type="match status" value="1"/>
</dbReference>
<dbReference type="PRINTS" id="PR00790">
    <property type="entry name" value="PAMONOXGNASE"/>
</dbReference>
<evidence type="ECO:0000256" key="3">
    <source>
        <dbReference type="ARBA" id="ARBA00006026"/>
    </source>
</evidence>
<dbReference type="SUPFAM" id="SSF49742">
    <property type="entry name" value="PHM/PNGase F"/>
    <property type="match status" value="2"/>
</dbReference>
<comment type="caution">
    <text evidence="18">The sequence shown here is derived from an EMBL/GenBank/DDBJ whole genome shotgun (WGS) entry which is preliminary data.</text>
</comment>
<dbReference type="Gene3D" id="2.120.10.30">
    <property type="entry name" value="TolB, C-terminal domain"/>
    <property type="match status" value="1"/>
</dbReference>
<evidence type="ECO:0000256" key="6">
    <source>
        <dbReference type="ARBA" id="ARBA00022729"/>
    </source>
</evidence>
<dbReference type="PANTHER" id="PTHR10680:SF14">
    <property type="entry name" value="PEPTIDYL-GLYCINE ALPHA-AMIDATING MONOOXYGENASE"/>
    <property type="match status" value="1"/>
</dbReference>
<feature type="binding site" evidence="13">
    <location>
        <position position="94"/>
    </location>
    <ligand>
        <name>Cu(2+)</name>
        <dbReference type="ChEBI" id="CHEBI:29036"/>
        <label>1</label>
        <note>catalytic</note>
    </ligand>
</feature>
<feature type="disulfide bond" evidence="14">
    <location>
        <begin position="312"/>
        <end position="334"/>
    </location>
</feature>
<evidence type="ECO:0000256" key="2">
    <source>
        <dbReference type="ARBA" id="ARBA00001947"/>
    </source>
</evidence>
<evidence type="ECO:0000256" key="8">
    <source>
        <dbReference type="ARBA" id="ARBA00023157"/>
    </source>
</evidence>
<keyword evidence="8 14" id="KW-1015">Disulfide bond</keyword>
<dbReference type="GO" id="GO:0006518">
    <property type="term" value="P:peptide metabolic process"/>
    <property type="evidence" value="ECO:0007669"/>
    <property type="project" value="InterPro"/>
</dbReference>
<evidence type="ECO:0000256" key="5">
    <source>
        <dbReference type="ARBA" id="ARBA00022723"/>
    </source>
</evidence>
<dbReference type="SUPFAM" id="SSF63825">
    <property type="entry name" value="YWTD domain"/>
    <property type="match status" value="1"/>
</dbReference>
<keyword evidence="19" id="KW-1185">Reference proteome</keyword>
<evidence type="ECO:0000256" key="14">
    <source>
        <dbReference type="PIRSR" id="PIRSR600720-3"/>
    </source>
</evidence>
<comment type="cofactor">
    <cofactor evidence="13">
        <name>Cu(2+)</name>
        <dbReference type="ChEBI" id="CHEBI:29036"/>
    </cofactor>
    <text evidence="13">Binds 2 Cu(2+) ions per subunit.</text>
</comment>
<dbReference type="Proteomes" id="UP000660262">
    <property type="component" value="Unassembled WGS sequence"/>
</dbReference>
<feature type="domain" description="Copper type II ascorbate-dependent monooxygenase N-terminal" evidence="16">
    <location>
        <begin position="57"/>
        <end position="175"/>
    </location>
</feature>
<evidence type="ECO:0000256" key="10">
    <source>
        <dbReference type="ARBA" id="ARBA00023239"/>
    </source>
</evidence>
<dbReference type="InterPro" id="IPR024548">
    <property type="entry name" value="Cu2_monoox_C"/>
</dbReference>
<name>A0A830H518_9CHLO</name>
<dbReference type="InterPro" id="IPR000720">
    <property type="entry name" value="PHM/PAL"/>
</dbReference>
<feature type="binding site" evidence="13">
    <location>
        <position position="333"/>
    </location>
    <ligand>
        <name>Cu(2+)</name>
        <dbReference type="ChEBI" id="CHEBI:29036"/>
        <label>1</label>
        <note>catalytic</note>
    </ligand>
</feature>
<organism evidence="18 19">
    <name type="scientific">Pycnococcus provasolii</name>
    <dbReference type="NCBI Taxonomy" id="41880"/>
    <lineage>
        <taxon>Eukaryota</taxon>
        <taxon>Viridiplantae</taxon>
        <taxon>Chlorophyta</taxon>
        <taxon>Pseudoscourfieldiophyceae</taxon>
        <taxon>Pseudoscourfieldiales</taxon>
        <taxon>Pycnococcaceae</taxon>
        <taxon>Pycnococcus</taxon>
    </lineage>
</organism>
<accession>A0A830H518</accession>
<dbReference type="OrthoDB" id="10018185at2759"/>
<keyword evidence="9" id="KW-0325">Glycoprotein</keyword>
<dbReference type="EMBL" id="BNJQ01000002">
    <property type="protein sequence ID" value="GHP02134.1"/>
    <property type="molecule type" value="Genomic_DNA"/>
</dbReference>
<comment type="similarity">
    <text evidence="3">In the C-terminal section; belongs to the peptidyl-alpha-hydroxyglycine alpha-amidating lyase family.</text>
</comment>
<comment type="catalytic activity">
    <reaction evidence="1">
        <text>a [peptide]-C-terminal (2S)-2-hydroxyglycine = a [peptide]-C-terminal amide + glyoxylate</text>
        <dbReference type="Rhea" id="RHEA:20924"/>
        <dbReference type="Rhea" id="RHEA-COMP:13485"/>
        <dbReference type="Rhea" id="RHEA-COMP:15321"/>
        <dbReference type="ChEBI" id="CHEBI:36655"/>
        <dbReference type="ChEBI" id="CHEBI:137001"/>
        <dbReference type="ChEBI" id="CHEBI:142768"/>
        <dbReference type="EC" id="4.3.2.5"/>
    </reaction>
</comment>
<gene>
    <name evidence="18" type="ORF">PPROV_000089000</name>
</gene>
<feature type="binding site" evidence="13">
    <location>
        <position position="240"/>
    </location>
    <ligand>
        <name>Cu(2+)</name>
        <dbReference type="ChEBI" id="CHEBI:29036"/>
        <label>1</label>
        <note>catalytic</note>
    </ligand>
</feature>
<dbReference type="InterPro" id="IPR001258">
    <property type="entry name" value="NHL_repeat"/>
</dbReference>
<keyword evidence="11" id="KW-0511">Multifunctional enzyme</keyword>
<evidence type="ECO:0000256" key="9">
    <source>
        <dbReference type="ARBA" id="ARBA00023180"/>
    </source>
</evidence>
<keyword evidence="5 13" id="KW-0479">Metal-binding</keyword>
<dbReference type="Pfam" id="PF01436">
    <property type="entry name" value="NHL"/>
    <property type="match status" value="1"/>
</dbReference>
<dbReference type="GO" id="GO:0004504">
    <property type="term" value="F:peptidylglycine monooxygenase activity"/>
    <property type="evidence" value="ECO:0007669"/>
    <property type="project" value="UniProtKB-EC"/>
</dbReference>
<evidence type="ECO:0000256" key="15">
    <source>
        <dbReference type="SAM" id="SignalP"/>
    </source>
</evidence>
<dbReference type="InterPro" id="IPR036939">
    <property type="entry name" value="Cu2_ascorb_mOase_N_sf"/>
</dbReference>
<dbReference type="GO" id="GO:0016020">
    <property type="term" value="C:membrane"/>
    <property type="evidence" value="ECO:0007669"/>
    <property type="project" value="InterPro"/>
</dbReference>
<dbReference type="InterPro" id="IPR014784">
    <property type="entry name" value="Cu2_ascorb_mOase-like_C"/>
</dbReference>
<comment type="cofactor">
    <cofactor evidence="2">
        <name>Zn(2+)</name>
        <dbReference type="ChEBI" id="CHEBI:29105"/>
    </cofactor>
</comment>
<keyword evidence="7" id="KW-0677">Repeat</keyword>
<dbReference type="InterPro" id="IPR008977">
    <property type="entry name" value="PHM/PNGase_F_dom_sf"/>
</dbReference>
<reference evidence="18" key="1">
    <citation type="submission" date="2020-10" db="EMBL/GenBank/DDBJ databases">
        <title>Unveiling of a novel bifunctional photoreceptor, Dualchrome1, isolated from a cosmopolitan green alga.</title>
        <authorList>
            <person name="Suzuki S."/>
            <person name="Kawachi M."/>
        </authorList>
    </citation>
    <scope>NUCLEOTIDE SEQUENCE</scope>
    <source>
        <strain evidence="18">NIES 2893</strain>
    </source>
</reference>
<evidence type="ECO:0000259" key="17">
    <source>
        <dbReference type="Pfam" id="PF03712"/>
    </source>
</evidence>
<evidence type="ECO:0000313" key="18">
    <source>
        <dbReference type="EMBL" id="GHP02134.1"/>
    </source>
</evidence>
<feature type="binding site" evidence="13">
    <location>
        <position position="242"/>
    </location>
    <ligand>
        <name>Cu(2+)</name>
        <dbReference type="ChEBI" id="CHEBI:29036"/>
        <label>2</label>
        <note>catalytic</note>
    </ligand>
</feature>
<evidence type="ECO:0000256" key="7">
    <source>
        <dbReference type="ARBA" id="ARBA00022737"/>
    </source>
</evidence>
<evidence type="ECO:0000256" key="1">
    <source>
        <dbReference type="ARBA" id="ARBA00000686"/>
    </source>
</evidence>
<dbReference type="GO" id="GO:0004598">
    <property type="term" value="F:peptidylamidoglycolate lyase activity"/>
    <property type="evidence" value="ECO:0007669"/>
    <property type="project" value="UniProtKB-EC"/>
</dbReference>
<feature type="domain" description="Copper type II ascorbate-dependent monooxygenase C-terminal" evidence="17">
    <location>
        <begin position="199"/>
        <end position="339"/>
    </location>
</feature>
<proteinExistence type="inferred from homology"/>
<protein>
    <recommendedName>
        <fullName evidence="20">Peptidylglycine monooxygenase</fullName>
    </recommendedName>
</protein>
<evidence type="ECO:0008006" key="20">
    <source>
        <dbReference type="Google" id="ProtNLM"/>
    </source>
</evidence>
<keyword evidence="6 15" id="KW-0732">Signal</keyword>
<dbReference type="GO" id="GO:0005507">
    <property type="term" value="F:copper ion binding"/>
    <property type="evidence" value="ECO:0007669"/>
    <property type="project" value="InterPro"/>
</dbReference>
<sequence length="782" mass="83109">MPLPLPMLRLLVMVVVVVVVCPSASPVFVGAATSSVSGSESDSSSGSGSEFSVSMYMPGVTTQQTDSYMCLAVKVPKTGYITAYEPKAKQEVVHHMLLHGCREPYLPKENTPWPCVMGQICGRGQSGAVQFLYGWGKNAPPLKLPEGVGFSMGAHDANTGESTDGVEWLVLQVHYLVVADKPDFSGVRIMATTQSQPLKAGVLAFATGGSIPPKKEAFHVISDACYDDARPVQVFAFRVHAHGLGQLNTLSRVAVASVDNRVDLDTAVHDLREEPNQLVGRSPQLPQSFEPLGGALGEKFLLTPGTRLRMICTYNSMSRDKITYFGFSASHEMCNVYLMVMATEGVSHGNFDHKIGSALPALSATHAPAVPWKDGLVGPDANLPDNLGQVSAVVVGWNAHVFVLVRRDIAWGSFGVRQGDRVVGQRPMAVPEQQVSGASLFSFRAATTSGAKAEADPAESARGGLLDGMLHMPHGLSLTPDGHHFWITDVAQHVAMKVTRTGEVEAVIGEKGTSGQGDKLCMPTHAIGASDGSVYIADGYCNCRVAHFGKDGSLLAQWPPKSGQGLRLGQQCPFQVPHGIAVDECASLIAVADRENARVVWLRLVGDDFAPVPEGELPLRGMSAESAGIRKEVQGYPYAIRRVGGGDFFVLTWDRGGSGNVAVHRVSAPPKHGNGARRIRLSNAESEESAETRRASVISSWSLPGVDAPHDLAVVASHDGGAIVYVAETRGSDSRLRRFELSPSSSTTMGGVSRAGDVSLEQDRSALASRRAAFAKISHGVG</sequence>
<evidence type="ECO:0000259" key="16">
    <source>
        <dbReference type="Pfam" id="PF01082"/>
    </source>
</evidence>
<dbReference type="Gene3D" id="2.60.120.310">
    <property type="entry name" value="Copper type II, ascorbate-dependent monooxygenase, N-terminal domain"/>
    <property type="match status" value="1"/>
</dbReference>
<feature type="binding site" evidence="13">
    <location>
        <position position="95"/>
    </location>
    <ligand>
        <name>Cu(2+)</name>
        <dbReference type="ChEBI" id="CHEBI:29036"/>
        <label>1</label>
        <note>catalytic</note>
    </ligand>
</feature>
<evidence type="ECO:0000256" key="12">
    <source>
        <dbReference type="ARBA" id="ARBA00048431"/>
    </source>
</evidence>